<gene>
    <name evidence="2" type="ORF">GBAR_LOCUS12489</name>
</gene>
<feature type="region of interest" description="Disordered" evidence="1">
    <location>
        <begin position="201"/>
        <end position="242"/>
    </location>
</feature>
<proteinExistence type="predicted"/>
<organism evidence="2 3">
    <name type="scientific">Geodia barretti</name>
    <name type="common">Barrett's horny sponge</name>
    <dbReference type="NCBI Taxonomy" id="519541"/>
    <lineage>
        <taxon>Eukaryota</taxon>
        <taxon>Metazoa</taxon>
        <taxon>Porifera</taxon>
        <taxon>Demospongiae</taxon>
        <taxon>Heteroscleromorpha</taxon>
        <taxon>Tetractinellida</taxon>
        <taxon>Astrophorina</taxon>
        <taxon>Geodiidae</taxon>
        <taxon>Geodia</taxon>
    </lineage>
</organism>
<name>A0AA35S306_GEOBA</name>
<feature type="compositionally biased region" description="Polar residues" evidence="1">
    <location>
        <begin position="201"/>
        <end position="216"/>
    </location>
</feature>
<accession>A0AA35S306</accession>
<dbReference type="AlphaFoldDB" id="A0AA35S306"/>
<dbReference type="EMBL" id="CASHTH010001859">
    <property type="protein sequence ID" value="CAI8020976.1"/>
    <property type="molecule type" value="Genomic_DNA"/>
</dbReference>
<sequence>MTHCRIIFRAAAAVTTRIANGGERLAAVRIAICRVCLLGLIVRDGAYICLMVVLLAIACMSEGQMEIGILDGFSSTLRYLNGNCSWRVTTIVAGNEVEVTECRTPDYTVSEVPSFAHLSAMFEDSSNLLRVQFTIVIYGVVNVSFNVTRAEAAKGTVIYDLPSHISPMDVCDVQSEIYGGNVIGNSNSFSILVPEACLPSTSETLSTGEGRPSTSSAPPPVEMKQSDIPPAVIGSGKGSGVTEDVSLQTNEAYCTVTTGVPMKRNEAYETVLRPETDTLSPVYDIVHL</sequence>
<evidence type="ECO:0000313" key="3">
    <source>
        <dbReference type="Proteomes" id="UP001174909"/>
    </source>
</evidence>
<protein>
    <submittedName>
        <fullName evidence="2">Uncharacterized protein</fullName>
    </submittedName>
</protein>
<keyword evidence="3" id="KW-1185">Reference proteome</keyword>
<evidence type="ECO:0000256" key="1">
    <source>
        <dbReference type="SAM" id="MobiDB-lite"/>
    </source>
</evidence>
<dbReference type="Proteomes" id="UP001174909">
    <property type="component" value="Unassembled WGS sequence"/>
</dbReference>
<evidence type="ECO:0000313" key="2">
    <source>
        <dbReference type="EMBL" id="CAI8020976.1"/>
    </source>
</evidence>
<comment type="caution">
    <text evidence="2">The sequence shown here is derived from an EMBL/GenBank/DDBJ whole genome shotgun (WGS) entry which is preliminary data.</text>
</comment>
<reference evidence="2" key="1">
    <citation type="submission" date="2023-03" db="EMBL/GenBank/DDBJ databases">
        <authorList>
            <person name="Steffen K."/>
            <person name="Cardenas P."/>
        </authorList>
    </citation>
    <scope>NUCLEOTIDE SEQUENCE</scope>
</reference>